<evidence type="ECO:0000259" key="12">
    <source>
        <dbReference type="PROSITE" id="PS51846"/>
    </source>
</evidence>
<evidence type="ECO:0000313" key="13">
    <source>
        <dbReference type="EMBL" id="PIE31207.1"/>
    </source>
</evidence>
<comment type="caution">
    <text evidence="13">The sequence shown here is derived from an EMBL/GenBank/DDBJ whole genome shotgun (WGS) entry which is preliminary data.</text>
</comment>
<keyword evidence="5 7" id="KW-0129">CBS domain</keyword>
<keyword evidence="3" id="KW-0677">Repeat</keyword>
<dbReference type="PROSITE" id="PS51846">
    <property type="entry name" value="CNNM"/>
    <property type="match status" value="1"/>
</dbReference>
<feature type="domain" description="CBS" evidence="11">
    <location>
        <begin position="265"/>
        <end position="323"/>
    </location>
</feature>
<organism evidence="13 14">
    <name type="scientific">candidate division KSB3 bacterium</name>
    <dbReference type="NCBI Taxonomy" id="2044937"/>
    <lineage>
        <taxon>Bacteria</taxon>
        <taxon>candidate division KSB3</taxon>
    </lineage>
</organism>
<comment type="subcellular location">
    <subcellularLocation>
        <location evidence="1">Membrane</location>
        <topology evidence="1">Multi-pass membrane protein</topology>
    </subcellularLocation>
</comment>
<dbReference type="SUPFAM" id="SSF54631">
    <property type="entry name" value="CBS-domain pair"/>
    <property type="match status" value="1"/>
</dbReference>
<feature type="transmembrane region" description="Helical" evidence="10">
    <location>
        <begin position="59"/>
        <end position="82"/>
    </location>
</feature>
<dbReference type="PANTHER" id="PTHR22777">
    <property type="entry name" value="HEMOLYSIN-RELATED"/>
    <property type="match status" value="1"/>
</dbReference>
<evidence type="ECO:0000256" key="1">
    <source>
        <dbReference type="ARBA" id="ARBA00004141"/>
    </source>
</evidence>
<dbReference type="InterPro" id="IPR002550">
    <property type="entry name" value="CNNM"/>
</dbReference>
<keyword evidence="6 8" id="KW-0472">Membrane</keyword>
<sequence length="352" mass="39319">MLNTLIIAVSLAICVSALCSVCEAVLYSLSASQVEMLKKNNNRAGFLLYELRTDIDEPITAILTLNTIANTIGASIAGAAVAKLYSDENVIWFSAIFTLSILIFSEILPKTIGVNYAYKLAPIIAYPLRAMVVILKPIVALCRAMIRLLPEKSADENISAEELQTIAALSRESGEIEEEQEKVIANILQLQHKVVRQAMTPRTVVFSLEQNLTVEEAMTMVDRLSSHSRIPVYEKEPNEVTGIIMRKDILQAAAEDRMETTLDHFISPVHFVPETAPLNRILIEFFDRQQHLFVVVDEYGEMTGIISMEDILEEIVGREIIDESDKTKDMRELARSRNIATKKAPKKQEPAS</sequence>
<accession>A0A2G6K678</accession>
<dbReference type="SMART" id="SM00116">
    <property type="entry name" value="CBS"/>
    <property type="match status" value="2"/>
</dbReference>
<evidence type="ECO:0000256" key="4">
    <source>
        <dbReference type="ARBA" id="ARBA00022989"/>
    </source>
</evidence>
<dbReference type="EMBL" id="PDSK01000167">
    <property type="protein sequence ID" value="PIE31207.1"/>
    <property type="molecule type" value="Genomic_DNA"/>
</dbReference>
<evidence type="ECO:0000256" key="7">
    <source>
        <dbReference type="PROSITE-ProRule" id="PRU00703"/>
    </source>
</evidence>
<feature type="compositionally biased region" description="Basic and acidic residues" evidence="9">
    <location>
        <begin position="326"/>
        <end position="335"/>
    </location>
</feature>
<evidence type="ECO:0000256" key="9">
    <source>
        <dbReference type="SAM" id="MobiDB-lite"/>
    </source>
</evidence>
<name>A0A2G6K678_9BACT</name>
<feature type="domain" description="CNNM transmembrane" evidence="12">
    <location>
        <begin position="1"/>
        <end position="180"/>
    </location>
</feature>
<dbReference type="GO" id="GO:0005886">
    <property type="term" value="C:plasma membrane"/>
    <property type="evidence" value="ECO:0007669"/>
    <property type="project" value="TreeGrafter"/>
</dbReference>
<dbReference type="PANTHER" id="PTHR22777:SF4">
    <property type="entry name" value="UPF0053 PROTEIN SLL1254"/>
    <property type="match status" value="1"/>
</dbReference>
<evidence type="ECO:0000256" key="5">
    <source>
        <dbReference type="ARBA" id="ARBA00023122"/>
    </source>
</evidence>
<dbReference type="InterPro" id="IPR044751">
    <property type="entry name" value="Ion_transp-like_CBS"/>
</dbReference>
<reference evidence="13 14" key="1">
    <citation type="submission" date="2017-10" db="EMBL/GenBank/DDBJ databases">
        <title>Novel microbial diversity and functional potential in the marine mammal oral microbiome.</title>
        <authorList>
            <person name="Dudek N.K."/>
            <person name="Sun C.L."/>
            <person name="Burstein D."/>
            <person name="Kantor R.S."/>
            <person name="Aliaga Goltsman D.S."/>
            <person name="Bik E.M."/>
            <person name="Thomas B.C."/>
            <person name="Banfield J.F."/>
            <person name="Relman D.A."/>
        </authorList>
    </citation>
    <scope>NUCLEOTIDE SEQUENCE [LARGE SCALE GENOMIC DNA]</scope>
    <source>
        <strain evidence="13">DOLJORAL78_47_16</strain>
    </source>
</reference>
<dbReference type="Proteomes" id="UP000230821">
    <property type="component" value="Unassembled WGS sequence"/>
</dbReference>
<evidence type="ECO:0000259" key="11">
    <source>
        <dbReference type="PROSITE" id="PS51371"/>
    </source>
</evidence>
<proteinExistence type="predicted"/>
<evidence type="ECO:0000256" key="2">
    <source>
        <dbReference type="ARBA" id="ARBA00022692"/>
    </source>
</evidence>
<keyword evidence="4 8" id="KW-1133">Transmembrane helix</keyword>
<dbReference type="Pfam" id="PF00571">
    <property type="entry name" value="CBS"/>
    <property type="match status" value="2"/>
</dbReference>
<protein>
    <recommendedName>
        <fullName evidence="15">Hemolysin</fullName>
    </recommendedName>
</protein>
<feature type="region of interest" description="Disordered" evidence="9">
    <location>
        <begin position="326"/>
        <end position="352"/>
    </location>
</feature>
<feature type="transmembrane region" description="Helical" evidence="10">
    <location>
        <begin position="120"/>
        <end position="142"/>
    </location>
</feature>
<dbReference type="Pfam" id="PF01595">
    <property type="entry name" value="CNNM"/>
    <property type="match status" value="1"/>
</dbReference>
<evidence type="ECO:0000313" key="14">
    <source>
        <dbReference type="Proteomes" id="UP000230821"/>
    </source>
</evidence>
<gene>
    <name evidence="13" type="ORF">CSA56_19040</name>
</gene>
<keyword evidence="2 8" id="KW-0812">Transmembrane</keyword>
<dbReference type="InterPro" id="IPR000644">
    <property type="entry name" value="CBS_dom"/>
</dbReference>
<dbReference type="PROSITE" id="PS51371">
    <property type="entry name" value="CBS"/>
    <property type="match status" value="2"/>
</dbReference>
<dbReference type="InterPro" id="IPR046342">
    <property type="entry name" value="CBS_dom_sf"/>
</dbReference>
<evidence type="ECO:0000256" key="6">
    <source>
        <dbReference type="ARBA" id="ARBA00023136"/>
    </source>
</evidence>
<evidence type="ECO:0008006" key="15">
    <source>
        <dbReference type="Google" id="ProtNLM"/>
    </source>
</evidence>
<feature type="transmembrane region" description="Helical" evidence="10">
    <location>
        <begin position="89"/>
        <end position="108"/>
    </location>
</feature>
<evidence type="ECO:0000256" key="10">
    <source>
        <dbReference type="SAM" id="Phobius"/>
    </source>
</evidence>
<evidence type="ECO:0000256" key="8">
    <source>
        <dbReference type="PROSITE-ProRule" id="PRU01193"/>
    </source>
</evidence>
<evidence type="ECO:0000256" key="3">
    <source>
        <dbReference type="ARBA" id="ARBA00022737"/>
    </source>
</evidence>
<dbReference type="AlphaFoldDB" id="A0A2G6K678"/>
<feature type="domain" description="CBS" evidence="11">
    <location>
        <begin position="199"/>
        <end position="260"/>
    </location>
</feature>
<dbReference type="CDD" id="cd04590">
    <property type="entry name" value="CBS_pair_CorC_HlyC_assoc"/>
    <property type="match status" value="1"/>
</dbReference>
<dbReference type="Gene3D" id="3.10.580.10">
    <property type="entry name" value="CBS-domain"/>
    <property type="match status" value="1"/>
</dbReference>